<keyword evidence="3" id="KW-1185">Reference proteome</keyword>
<evidence type="ECO:0000313" key="3">
    <source>
        <dbReference type="Proteomes" id="UP000823775"/>
    </source>
</evidence>
<feature type="region of interest" description="Disordered" evidence="1">
    <location>
        <begin position="15"/>
        <end position="34"/>
    </location>
</feature>
<gene>
    <name evidence="2" type="ORF">HAX54_032647</name>
</gene>
<protein>
    <submittedName>
        <fullName evidence="2">Uncharacterized protein</fullName>
    </submittedName>
</protein>
<feature type="non-terminal residue" evidence="2">
    <location>
        <position position="1"/>
    </location>
</feature>
<dbReference type="Proteomes" id="UP000823775">
    <property type="component" value="Unassembled WGS sequence"/>
</dbReference>
<proteinExistence type="predicted"/>
<reference evidence="2 3" key="1">
    <citation type="journal article" date="2021" name="BMC Genomics">
        <title>Datura genome reveals duplications of psychoactive alkaloid biosynthetic genes and high mutation rate following tissue culture.</title>
        <authorList>
            <person name="Rajewski A."/>
            <person name="Carter-House D."/>
            <person name="Stajich J."/>
            <person name="Litt A."/>
        </authorList>
    </citation>
    <scope>NUCLEOTIDE SEQUENCE [LARGE SCALE GENOMIC DNA]</scope>
    <source>
        <strain evidence="2">AR-01</strain>
    </source>
</reference>
<evidence type="ECO:0000313" key="2">
    <source>
        <dbReference type="EMBL" id="MCD7456663.1"/>
    </source>
</evidence>
<organism evidence="2 3">
    <name type="scientific">Datura stramonium</name>
    <name type="common">Jimsonweed</name>
    <name type="synonym">Common thornapple</name>
    <dbReference type="NCBI Taxonomy" id="4076"/>
    <lineage>
        <taxon>Eukaryota</taxon>
        <taxon>Viridiplantae</taxon>
        <taxon>Streptophyta</taxon>
        <taxon>Embryophyta</taxon>
        <taxon>Tracheophyta</taxon>
        <taxon>Spermatophyta</taxon>
        <taxon>Magnoliopsida</taxon>
        <taxon>eudicotyledons</taxon>
        <taxon>Gunneridae</taxon>
        <taxon>Pentapetalae</taxon>
        <taxon>asterids</taxon>
        <taxon>lamiids</taxon>
        <taxon>Solanales</taxon>
        <taxon>Solanaceae</taxon>
        <taxon>Solanoideae</taxon>
        <taxon>Datureae</taxon>
        <taxon>Datura</taxon>
    </lineage>
</organism>
<feature type="compositionally biased region" description="Basic and acidic residues" evidence="1">
    <location>
        <begin position="20"/>
        <end position="32"/>
    </location>
</feature>
<accession>A0ABS8SCT8</accession>
<name>A0ABS8SCT8_DATST</name>
<comment type="caution">
    <text evidence="2">The sequence shown here is derived from an EMBL/GenBank/DDBJ whole genome shotgun (WGS) entry which is preliminary data.</text>
</comment>
<evidence type="ECO:0000256" key="1">
    <source>
        <dbReference type="SAM" id="MobiDB-lite"/>
    </source>
</evidence>
<dbReference type="EMBL" id="JACEIK010000415">
    <property type="protein sequence ID" value="MCD7456663.1"/>
    <property type="molecule type" value="Genomic_DNA"/>
</dbReference>
<sequence length="67" mass="7205">PFTIHSEQYGVDTYAGSAVPKEKGGGGNDRHSITRPRCKIQQSLEAGVTNIASLTYFCNPILTVIPV</sequence>